<proteinExistence type="predicted"/>
<evidence type="ECO:0000313" key="2">
    <source>
        <dbReference type="Proteomes" id="UP000005222"/>
    </source>
</evidence>
<keyword evidence="2" id="KW-1185">Reference proteome</keyword>
<sequence>MSRFAVDSGHRSDATALSAQRTIVARRMGPWYQAKHGIQLPREETLTPPVRRLLRVSNASSNYAGLLLGVPEHASDHSMETAPFSKQRSTLVVCAMRSLSFRGYVLTTLSWPTSSRSEPRVLFPS</sequence>
<accession>G8YEU5</accession>
<dbReference type="Proteomes" id="UP000005222">
    <property type="component" value="Chromosome I"/>
</dbReference>
<dbReference type="EMBL" id="FO082051">
    <property type="protein sequence ID" value="CCE81694.1"/>
    <property type="molecule type" value="Genomic_DNA"/>
</dbReference>
<organism evidence="1 2">
    <name type="scientific">Pichia sorbitophila (strain ATCC MYA-4447 / BCRC 22081 / CBS 7064 / NBRC 10061 / NRRL Y-12695)</name>
    <name type="common">Hybrid yeast</name>
    <dbReference type="NCBI Taxonomy" id="559304"/>
    <lineage>
        <taxon>Eukaryota</taxon>
        <taxon>Fungi</taxon>
        <taxon>Dikarya</taxon>
        <taxon>Ascomycota</taxon>
        <taxon>Saccharomycotina</taxon>
        <taxon>Pichiomycetes</taxon>
        <taxon>Debaryomycetaceae</taxon>
        <taxon>Millerozyma</taxon>
    </lineage>
</organism>
<evidence type="ECO:0000313" key="1">
    <source>
        <dbReference type="EMBL" id="CCE81694.1"/>
    </source>
</evidence>
<reference evidence="1 2" key="1">
    <citation type="journal article" date="2012" name="G3 (Bethesda)">
        <title>Pichia sorbitophila, an interspecies yeast hybrid reveals early steps of genome resolution following polyploidization.</title>
        <authorList>
            <person name="Leh Louis V."/>
            <person name="Despons L."/>
            <person name="Friedrich A."/>
            <person name="Martin T."/>
            <person name="Durrens P."/>
            <person name="Casaregola S."/>
            <person name="Neuveglise C."/>
            <person name="Fairhead C."/>
            <person name="Marck C."/>
            <person name="Cruz J.A."/>
            <person name="Straub M.L."/>
            <person name="Kugler V."/>
            <person name="Sacerdot C."/>
            <person name="Uzunov Z."/>
            <person name="Thierry A."/>
            <person name="Weiss S."/>
            <person name="Bleykasten C."/>
            <person name="De Montigny J."/>
            <person name="Jacques N."/>
            <person name="Jung P."/>
            <person name="Lemaire M."/>
            <person name="Mallet S."/>
            <person name="Morel G."/>
            <person name="Richard G.F."/>
            <person name="Sarkar A."/>
            <person name="Savel G."/>
            <person name="Schacherer J."/>
            <person name="Seret M.L."/>
            <person name="Talla E."/>
            <person name="Samson G."/>
            <person name="Jubin C."/>
            <person name="Poulain J."/>
            <person name="Vacherie B."/>
            <person name="Barbe V."/>
            <person name="Pelletier E."/>
            <person name="Sherman D.J."/>
            <person name="Westhof E."/>
            <person name="Weissenbach J."/>
            <person name="Baret P.V."/>
            <person name="Wincker P."/>
            <person name="Gaillardin C."/>
            <person name="Dujon B."/>
            <person name="Souciet J.L."/>
        </authorList>
    </citation>
    <scope>NUCLEOTIDE SEQUENCE [LARGE SCALE GENOMIC DNA]</scope>
    <source>
        <strain evidence="2">ATCC MYA-4447 / BCRC 22081 / CBS 7064 / NBRC 10061 / NRRL Y-12695</strain>
    </source>
</reference>
<dbReference type="InParanoid" id="G8YEU5"/>
<protein>
    <submittedName>
        <fullName evidence="1">Piso0_002358 protein</fullName>
    </submittedName>
</protein>
<gene>
    <name evidence="1" type="primary">Piso0_002358</name>
    <name evidence="1" type="ORF">GNLVRS01_PISO0I08456g</name>
</gene>
<dbReference type="HOGENOM" id="CLU_1993455_0_0_1"/>
<dbReference type="AlphaFoldDB" id="G8YEU5"/>
<name>G8YEU5_PICSO</name>